<dbReference type="EMBL" id="JAFCMP010000023">
    <property type="protein sequence ID" value="KAG5191163.1"/>
    <property type="molecule type" value="Genomic_DNA"/>
</dbReference>
<name>A0A835ZLR1_9STRA</name>
<keyword evidence="3" id="KW-1185">Reference proteome</keyword>
<dbReference type="Proteomes" id="UP000664859">
    <property type="component" value="Unassembled WGS sequence"/>
</dbReference>
<dbReference type="OrthoDB" id="9514740at2759"/>
<accession>A0A835ZLR1</accession>
<dbReference type="GO" id="GO:0003950">
    <property type="term" value="F:NAD+ poly-ADP-ribosyltransferase activity"/>
    <property type="evidence" value="ECO:0007669"/>
    <property type="project" value="InterPro"/>
</dbReference>
<gene>
    <name evidence="2" type="ORF">JKP88DRAFT_296656</name>
</gene>
<dbReference type="SUPFAM" id="SSF56399">
    <property type="entry name" value="ADP-ribosylation"/>
    <property type="match status" value="1"/>
</dbReference>
<proteinExistence type="predicted"/>
<dbReference type="InterPro" id="IPR012317">
    <property type="entry name" value="Poly(ADP-ribose)pol_cat_dom"/>
</dbReference>
<organism evidence="2 3">
    <name type="scientific">Tribonema minus</name>
    <dbReference type="NCBI Taxonomy" id="303371"/>
    <lineage>
        <taxon>Eukaryota</taxon>
        <taxon>Sar</taxon>
        <taxon>Stramenopiles</taxon>
        <taxon>Ochrophyta</taxon>
        <taxon>PX clade</taxon>
        <taxon>Xanthophyceae</taxon>
        <taxon>Tribonematales</taxon>
        <taxon>Tribonemataceae</taxon>
        <taxon>Tribonema</taxon>
    </lineage>
</organism>
<feature type="domain" description="PARP catalytic" evidence="1">
    <location>
        <begin position="73"/>
        <end position="209"/>
    </location>
</feature>
<sequence>MVQKPAAQQQQDDAPDTSDVVMLRKRPAAVAEPPRRFETYAATKPGTIKRCFHGTRSACDLSRIEQTAELKPCGKSHCAACNICKTGFSVNLAKPTGTFGQGTYFTENLAKSQGFGCQARGPRGRPSDMSYLVLVCDVVAGRTCADAAQHVRALPAGYDSIGRTVGKTYMMHGAARFSGVRAEAARLATLMEELVVYRDDASVPRYLVLYTI</sequence>
<dbReference type="AlphaFoldDB" id="A0A835ZLR1"/>
<evidence type="ECO:0000313" key="2">
    <source>
        <dbReference type="EMBL" id="KAG5191163.1"/>
    </source>
</evidence>
<dbReference type="Pfam" id="PF00644">
    <property type="entry name" value="PARP"/>
    <property type="match status" value="1"/>
</dbReference>
<dbReference type="Gene3D" id="3.90.228.10">
    <property type="match status" value="1"/>
</dbReference>
<comment type="caution">
    <text evidence="2">The sequence shown here is derived from an EMBL/GenBank/DDBJ whole genome shotgun (WGS) entry which is preliminary data.</text>
</comment>
<evidence type="ECO:0000313" key="3">
    <source>
        <dbReference type="Proteomes" id="UP000664859"/>
    </source>
</evidence>
<evidence type="ECO:0000259" key="1">
    <source>
        <dbReference type="Pfam" id="PF00644"/>
    </source>
</evidence>
<protein>
    <recommendedName>
        <fullName evidence="1">PARP catalytic domain-containing protein</fullName>
    </recommendedName>
</protein>
<reference evidence="2" key="1">
    <citation type="submission" date="2021-02" db="EMBL/GenBank/DDBJ databases">
        <title>First Annotated Genome of the Yellow-green Alga Tribonema minus.</title>
        <authorList>
            <person name="Mahan K.M."/>
        </authorList>
    </citation>
    <scope>NUCLEOTIDE SEQUENCE</scope>
    <source>
        <strain evidence="2">UTEX B ZZ1240</strain>
    </source>
</reference>